<reference evidence="5" key="1">
    <citation type="submission" date="2017-10" db="EMBL/GenBank/DDBJ databases">
        <title>Rapid genome shrinkage in a self-fertile nematode reveals novel sperm competition proteins.</title>
        <authorList>
            <person name="Yin D."/>
            <person name="Schwarz E.M."/>
            <person name="Thomas C.G."/>
            <person name="Felde R.L."/>
            <person name="Korf I.F."/>
            <person name="Cutter A.D."/>
            <person name="Schartner C.M."/>
            <person name="Ralston E.J."/>
            <person name="Meyer B.J."/>
            <person name="Haag E.S."/>
        </authorList>
    </citation>
    <scope>NUCLEOTIDE SEQUENCE [LARGE SCALE GENOMIC DNA]</scope>
    <source>
        <strain evidence="5">JU1422</strain>
    </source>
</reference>
<accession>A0A2G5V6A0</accession>
<evidence type="ECO:0000256" key="1">
    <source>
        <dbReference type="PROSITE-ProRule" id="PRU01005"/>
    </source>
</evidence>
<protein>
    <recommendedName>
        <fullName evidence="3">ShKT domain-containing protein</fullName>
    </recommendedName>
</protein>
<proteinExistence type="predicted"/>
<dbReference type="OrthoDB" id="5830370at2759"/>
<dbReference type="Gene3D" id="1.10.10.1940">
    <property type="match status" value="2"/>
</dbReference>
<dbReference type="EMBL" id="PDUG01000002">
    <property type="protein sequence ID" value="PIC47334.1"/>
    <property type="molecule type" value="Genomic_DNA"/>
</dbReference>
<feature type="domain" description="ShKT" evidence="3">
    <location>
        <begin position="43"/>
        <end position="80"/>
    </location>
</feature>
<feature type="domain" description="ShKT" evidence="3">
    <location>
        <begin position="105"/>
        <end position="142"/>
    </location>
</feature>
<dbReference type="Proteomes" id="UP000230233">
    <property type="component" value="Chromosome II"/>
</dbReference>
<organism evidence="4 5">
    <name type="scientific">Caenorhabditis nigoni</name>
    <dbReference type="NCBI Taxonomy" id="1611254"/>
    <lineage>
        <taxon>Eukaryota</taxon>
        <taxon>Metazoa</taxon>
        <taxon>Ecdysozoa</taxon>
        <taxon>Nematoda</taxon>
        <taxon>Chromadorea</taxon>
        <taxon>Rhabditida</taxon>
        <taxon>Rhabditina</taxon>
        <taxon>Rhabditomorpha</taxon>
        <taxon>Rhabditoidea</taxon>
        <taxon>Rhabditidae</taxon>
        <taxon>Peloderinae</taxon>
        <taxon>Caenorhabditis</taxon>
    </lineage>
</organism>
<dbReference type="PROSITE" id="PS51670">
    <property type="entry name" value="SHKT"/>
    <property type="match status" value="2"/>
</dbReference>
<dbReference type="Pfam" id="PF01549">
    <property type="entry name" value="ShK"/>
    <property type="match status" value="2"/>
</dbReference>
<dbReference type="PANTHER" id="PTHR21724:SF96">
    <property type="entry name" value="SHKT DOMAIN-CONTAINING PROTEIN"/>
    <property type="match status" value="1"/>
</dbReference>
<feature type="signal peptide" evidence="2">
    <location>
        <begin position="1"/>
        <end position="38"/>
    </location>
</feature>
<dbReference type="AlphaFoldDB" id="A0A2G5V6A0"/>
<gene>
    <name evidence="4" type="primary">Cni-Y39G8B.10</name>
    <name evidence="4" type="synonym">Cnig_chr_II.g6721</name>
    <name evidence="4" type="ORF">B9Z55_006721</name>
</gene>
<feature type="chain" id="PRO_5013599748" description="ShKT domain-containing protein" evidence="2">
    <location>
        <begin position="39"/>
        <end position="149"/>
    </location>
</feature>
<keyword evidence="5" id="KW-1185">Reference proteome</keyword>
<evidence type="ECO:0000313" key="4">
    <source>
        <dbReference type="EMBL" id="PIC47334.1"/>
    </source>
</evidence>
<keyword evidence="2" id="KW-0732">Signal</keyword>
<dbReference type="InterPro" id="IPR003582">
    <property type="entry name" value="ShKT_dom"/>
</dbReference>
<evidence type="ECO:0000259" key="3">
    <source>
        <dbReference type="PROSITE" id="PS51670"/>
    </source>
</evidence>
<dbReference type="PANTHER" id="PTHR21724">
    <property type="entry name" value="SHKT DOMAIN-CONTAINING PROTEIN"/>
    <property type="match status" value="1"/>
</dbReference>
<evidence type="ECO:0000313" key="5">
    <source>
        <dbReference type="Proteomes" id="UP000230233"/>
    </source>
</evidence>
<evidence type="ECO:0000256" key="2">
    <source>
        <dbReference type="SAM" id="SignalP"/>
    </source>
</evidence>
<name>A0A2G5V6A0_9PELO</name>
<sequence>MHRLYVITTLTFLRTRRLETQMKLQILILVVLFGFISSDDDDCKDTSDKCAGWASNGFCTNCFYTCEVRVKYCQKTCEYCTGQKTCENCTVTTTTAAPSTITIKCADYGDFCKDWAKNGFCDNNLYPCSYRMKYCAKTCGLCAPGACPN</sequence>
<comment type="caution">
    <text evidence="1">Lacks conserved residue(s) required for the propagation of feature annotation.</text>
</comment>
<dbReference type="SMART" id="SM00254">
    <property type="entry name" value="ShKT"/>
    <property type="match status" value="2"/>
</dbReference>
<comment type="caution">
    <text evidence="4">The sequence shown here is derived from an EMBL/GenBank/DDBJ whole genome shotgun (WGS) entry which is preliminary data.</text>
</comment>